<feature type="binding site" evidence="2">
    <location>
        <position position="34"/>
    </location>
    <ligand>
        <name>substrate</name>
    </ligand>
</feature>
<dbReference type="GO" id="GO:0045547">
    <property type="term" value="F:ditrans,polycis-polyprenyl diphosphate synthase [(2E,6E)-farnesyl diphosphate specific] activity"/>
    <property type="evidence" value="ECO:0007669"/>
    <property type="project" value="TreeGrafter"/>
</dbReference>
<feature type="active site" description="Proton acceptor" evidence="2">
    <location>
        <position position="69"/>
    </location>
</feature>
<dbReference type="HAMAP" id="MF_01139">
    <property type="entry name" value="ISPT"/>
    <property type="match status" value="1"/>
</dbReference>
<dbReference type="Gene3D" id="3.40.1180.10">
    <property type="entry name" value="Decaprenyl diphosphate synthase-like"/>
    <property type="match status" value="1"/>
</dbReference>
<feature type="binding site" evidence="2">
    <location>
        <position position="38"/>
    </location>
    <ligand>
        <name>substrate</name>
    </ligand>
</feature>
<dbReference type="CDD" id="cd00475">
    <property type="entry name" value="Cis_IPPS"/>
    <property type="match status" value="1"/>
</dbReference>
<feature type="active site" evidence="2">
    <location>
        <position position="21"/>
    </location>
</feature>
<feature type="binding site" evidence="2">
    <location>
        <begin position="66"/>
        <end position="68"/>
    </location>
    <ligand>
        <name>substrate</name>
    </ligand>
</feature>
<dbReference type="PROSITE" id="PS01066">
    <property type="entry name" value="UPP_SYNTHASE"/>
    <property type="match status" value="1"/>
</dbReference>
<dbReference type="EMBL" id="UGYW01000002">
    <property type="protein sequence ID" value="SUJ04547.1"/>
    <property type="molecule type" value="Genomic_DNA"/>
</dbReference>
<feature type="binding site" evidence="2">
    <location>
        <begin position="195"/>
        <end position="197"/>
    </location>
    <ligand>
        <name>substrate</name>
    </ligand>
</feature>
<feature type="binding site" evidence="2">
    <location>
        <position position="208"/>
    </location>
    <ligand>
        <name>Mg(2+)</name>
        <dbReference type="ChEBI" id="CHEBI:18420"/>
    </ligand>
</feature>
<organism evidence="3 4">
    <name type="scientific">Sphingobacterium spiritivorum</name>
    <name type="common">Flavobacterium spiritivorum</name>
    <dbReference type="NCBI Taxonomy" id="258"/>
    <lineage>
        <taxon>Bacteria</taxon>
        <taxon>Pseudomonadati</taxon>
        <taxon>Bacteroidota</taxon>
        <taxon>Sphingobacteriia</taxon>
        <taxon>Sphingobacteriales</taxon>
        <taxon>Sphingobacteriaceae</taxon>
        <taxon>Sphingobacterium</taxon>
    </lineage>
</organism>
<protein>
    <recommendedName>
        <fullName evidence="2">Isoprenyl transferase</fullName>
        <ecNumber evidence="2">2.5.1.-</ecNumber>
    </recommendedName>
</protein>
<evidence type="ECO:0000313" key="4">
    <source>
        <dbReference type="Proteomes" id="UP000254893"/>
    </source>
</evidence>
<dbReference type="EC" id="2.5.1.-" evidence="2"/>
<feature type="binding site" evidence="2">
    <location>
        <position position="72"/>
    </location>
    <ligand>
        <name>substrate</name>
    </ligand>
</feature>
<dbReference type="NCBIfam" id="NF011405">
    <property type="entry name" value="PRK14830.1"/>
    <property type="match status" value="1"/>
</dbReference>
<dbReference type="FunFam" id="3.40.1180.10:FF:000001">
    <property type="entry name" value="(2E,6E)-farnesyl-diphosphate-specific ditrans,polycis-undecaprenyl-diphosphate synthase"/>
    <property type="match status" value="1"/>
</dbReference>
<dbReference type="SUPFAM" id="SSF64005">
    <property type="entry name" value="Undecaprenyl diphosphate synthase"/>
    <property type="match status" value="1"/>
</dbReference>
<dbReference type="InterPro" id="IPR036424">
    <property type="entry name" value="UPP_synth-like_sf"/>
</dbReference>
<dbReference type="Proteomes" id="UP000254893">
    <property type="component" value="Unassembled WGS sequence"/>
</dbReference>
<dbReference type="RefSeq" id="WP_115169588.1">
    <property type="nucleotide sequence ID" value="NZ_UGYW01000002.1"/>
</dbReference>
<comment type="function">
    <text evidence="2">Catalyzes the condensation of isopentenyl diphosphate (IPP) with allylic pyrophosphates generating different type of terpenoids.</text>
</comment>
<dbReference type="GO" id="GO:0000287">
    <property type="term" value="F:magnesium ion binding"/>
    <property type="evidence" value="ECO:0007669"/>
    <property type="project" value="UniProtKB-UniRule"/>
</dbReference>
<gene>
    <name evidence="3" type="primary">uppS</name>
    <name evidence="3" type="ORF">NCTC11388_01386</name>
</gene>
<comment type="subunit">
    <text evidence="2">Homodimer.</text>
</comment>
<accession>A0A380BP12</accession>
<proteinExistence type="inferred from homology"/>
<feature type="binding site" evidence="2">
    <location>
        <position position="26"/>
    </location>
    <ligand>
        <name>substrate</name>
    </ligand>
</feature>
<feature type="binding site" evidence="2">
    <location>
        <position position="70"/>
    </location>
    <ligand>
        <name>substrate</name>
    </ligand>
</feature>
<evidence type="ECO:0000256" key="1">
    <source>
        <dbReference type="ARBA" id="ARBA00022679"/>
    </source>
</evidence>
<dbReference type="PANTHER" id="PTHR10291">
    <property type="entry name" value="DEHYDRODOLICHYL DIPHOSPHATE SYNTHASE FAMILY MEMBER"/>
    <property type="match status" value="1"/>
</dbReference>
<feature type="binding site" evidence="2">
    <location>
        <position position="21"/>
    </location>
    <ligand>
        <name>Mg(2+)</name>
        <dbReference type="ChEBI" id="CHEBI:18420"/>
    </ligand>
</feature>
<keyword evidence="2" id="KW-0460">Magnesium</keyword>
<reference evidence="3 4" key="1">
    <citation type="submission" date="2018-06" db="EMBL/GenBank/DDBJ databases">
        <authorList>
            <consortium name="Pathogen Informatics"/>
            <person name="Doyle S."/>
        </authorList>
    </citation>
    <scope>NUCLEOTIDE SEQUENCE [LARGE SCALE GENOMIC DNA]</scope>
    <source>
        <strain evidence="3 4">NCTC11388</strain>
    </source>
</reference>
<comment type="cofactor">
    <cofactor evidence="2">
        <name>Mg(2+)</name>
        <dbReference type="ChEBI" id="CHEBI:18420"/>
    </cofactor>
    <text evidence="2">Binds 2 magnesium ions per subunit.</text>
</comment>
<feature type="binding site" evidence="2">
    <location>
        <position position="189"/>
    </location>
    <ligand>
        <name>substrate</name>
    </ligand>
</feature>
<dbReference type="Pfam" id="PF01255">
    <property type="entry name" value="Prenyltransf"/>
    <property type="match status" value="1"/>
</dbReference>
<keyword evidence="2" id="KW-0479">Metal-binding</keyword>
<dbReference type="PANTHER" id="PTHR10291:SF0">
    <property type="entry name" value="DEHYDRODOLICHYL DIPHOSPHATE SYNTHASE 2"/>
    <property type="match status" value="1"/>
</dbReference>
<dbReference type="InterPro" id="IPR001441">
    <property type="entry name" value="UPP_synth-like"/>
</dbReference>
<keyword evidence="1 2" id="KW-0808">Transferase</keyword>
<dbReference type="InterPro" id="IPR018520">
    <property type="entry name" value="UPP_synth-like_CS"/>
</dbReference>
<dbReference type="GO" id="GO:0016094">
    <property type="term" value="P:polyprenol biosynthetic process"/>
    <property type="evidence" value="ECO:0007669"/>
    <property type="project" value="TreeGrafter"/>
</dbReference>
<evidence type="ECO:0000256" key="2">
    <source>
        <dbReference type="HAMAP-Rule" id="MF_01139"/>
    </source>
</evidence>
<name>A0A380BP12_SPHSI</name>
<dbReference type="NCBIfam" id="TIGR00055">
    <property type="entry name" value="uppS"/>
    <property type="match status" value="1"/>
</dbReference>
<feature type="binding site" evidence="2">
    <location>
        <begin position="22"/>
        <end position="25"/>
    </location>
    <ligand>
        <name>substrate</name>
    </ligand>
</feature>
<comment type="similarity">
    <text evidence="2">Belongs to the UPP synthase family.</text>
</comment>
<sequence>MNIKDKIDRNNLPQHVAIIMDGNGRWAKGLGKLRIFGHQNGVSAVREAMEGAVELGIRYLTLYAFSTENWNRPKLEVLALMELLVTTLSKEIKTFQDNGIRLNTIGDIDKLPKNCRAKLMESMELTAHNTTCVLTLALSYSSQKEIVDATKEICKQVLQGNLDIDAIDEKVFANHLYTRNMPDPDLLIRTSGEQRISNYLLWQIAYSELSFLPKMWPEFTRDDLYECVYNYQQRERRFGKTSEQL</sequence>
<dbReference type="AlphaFoldDB" id="A0A380BP12"/>
<evidence type="ECO:0000313" key="3">
    <source>
        <dbReference type="EMBL" id="SUJ04547.1"/>
    </source>
</evidence>